<dbReference type="PROSITE" id="PS50011">
    <property type="entry name" value="PROTEIN_KINASE_DOM"/>
    <property type="match status" value="1"/>
</dbReference>
<comment type="caution">
    <text evidence="6">The sequence shown here is derived from an EMBL/GenBank/DDBJ whole genome shotgun (WGS) entry which is preliminary data.</text>
</comment>
<dbReference type="SMART" id="SM00220">
    <property type="entry name" value="S_TKc"/>
    <property type="match status" value="1"/>
</dbReference>
<dbReference type="EMBL" id="BSXU01004087">
    <property type="protein sequence ID" value="GMG40698.1"/>
    <property type="molecule type" value="Genomic_DNA"/>
</dbReference>
<feature type="binding site" evidence="3">
    <location>
        <position position="36"/>
    </location>
    <ligand>
        <name>ATP</name>
        <dbReference type="ChEBI" id="CHEBI:30616"/>
    </ligand>
</feature>
<feature type="domain" description="Protein kinase" evidence="5">
    <location>
        <begin position="7"/>
        <end position="270"/>
    </location>
</feature>
<dbReference type="FunFam" id="1.10.510.10:FF:000571">
    <property type="entry name" value="Maternal embryonic leucine zipper kinase"/>
    <property type="match status" value="1"/>
</dbReference>
<gene>
    <name evidence="6" type="ORF">Amon01_000641800</name>
</gene>
<dbReference type="GO" id="GO:0030447">
    <property type="term" value="P:filamentous growth"/>
    <property type="evidence" value="ECO:0007669"/>
    <property type="project" value="UniProtKB-ARBA"/>
</dbReference>
<dbReference type="InterPro" id="IPR017441">
    <property type="entry name" value="Protein_kinase_ATP_BS"/>
</dbReference>
<dbReference type="GO" id="GO:0004674">
    <property type="term" value="F:protein serine/threonine kinase activity"/>
    <property type="evidence" value="ECO:0007669"/>
    <property type="project" value="UniProtKB-KW"/>
</dbReference>
<evidence type="ECO:0000256" key="1">
    <source>
        <dbReference type="ARBA" id="ARBA00022741"/>
    </source>
</evidence>
<dbReference type="Pfam" id="PF00069">
    <property type="entry name" value="Pkinase"/>
    <property type="match status" value="1"/>
</dbReference>
<evidence type="ECO:0000313" key="7">
    <source>
        <dbReference type="Proteomes" id="UP001165063"/>
    </source>
</evidence>
<sequence length="407" mass="45809">MDVTQVYKFGKTLGSGSFGSVVYGVNRFTRERVAIKIISKVMCHRKGIKIHDILREIKLLSKVHHENVIGLVDWYEDDGCFYIITKLAKGGELFDRIMEESFFSEQDAVKVITKLLHAVIYLHDHGIVHRDIKPENILYMNPYDNDSIVLCDFGLATYISPNRPKLFGTPGTPTYRAPELFLNNGHDNKVDIWGIGIIAYILITGRVPVSQDSNVKRFLELVNHPAFPTFVEPDETSPLSASSKDFVRICLNTIPEKRPTARELLNHPWISGHTAYNTYNLIPNIRANFNAKKALQLAIRKVIMENNLKKLKALNEEVASATIVNANILSVPVPRNSNESLFSYKSSNSSFESLLSGCDGRSRSSSVVSMLSMEDLDEKQRRKSSLSVHILQDLVKTVTENSDELGI</sequence>
<dbReference type="GO" id="GO:0005524">
    <property type="term" value="F:ATP binding"/>
    <property type="evidence" value="ECO:0007669"/>
    <property type="project" value="UniProtKB-UniRule"/>
</dbReference>
<protein>
    <submittedName>
        <fullName evidence="6">Unnamed protein product</fullName>
    </submittedName>
</protein>
<dbReference type="PROSITE" id="PS00108">
    <property type="entry name" value="PROTEIN_KINASE_ST"/>
    <property type="match status" value="1"/>
</dbReference>
<evidence type="ECO:0000259" key="5">
    <source>
        <dbReference type="PROSITE" id="PS50011"/>
    </source>
</evidence>
<organism evidence="6 7">
    <name type="scientific">Ambrosiozyma monospora</name>
    <name type="common">Yeast</name>
    <name type="synonym">Endomycopsis monosporus</name>
    <dbReference type="NCBI Taxonomy" id="43982"/>
    <lineage>
        <taxon>Eukaryota</taxon>
        <taxon>Fungi</taxon>
        <taxon>Dikarya</taxon>
        <taxon>Ascomycota</taxon>
        <taxon>Saccharomycotina</taxon>
        <taxon>Pichiomycetes</taxon>
        <taxon>Pichiales</taxon>
        <taxon>Pichiaceae</taxon>
        <taxon>Ambrosiozyma</taxon>
    </lineage>
</organism>
<evidence type="ECO:0000256" key="2">
    <source>
        <dbReference type="ARBA" id="ARBA00022840"/>
    </source>
</evidence>
<keyword evidence="4" id="KW-0418">Kinase</keyword>
<dbReference type="InterPro" id="IPR011009">
    <property type="entry name" value="Kinase-like_dom_sf"/>
</dbReference>
<keyword evidence="2 3" id="KW-0067">ATP-binding</keyword>
<dbReference type="PROSITE" id="PS00107">
    <property type="entry name" value="PROTEIN_KINASE_ATP"/>
    <property type="match status" value="1"/>
</dbReference>
<dbReference type="PANTHER" id="PTHR24347">
    <property type="entry name" value="SERINE/THREONINE-PROTEIN KINASE"/>
    <property type="match status" value="1"/>
</dbReference>
<dbReference type="InterPro" id="IPR008271">
    <property type="entry name" value="Ser/Thr_kinase_AS"/>
</dbReference>
<dbReference type="SUPFAM" id="SSF56112">
    <property type="entry name" value="Protein kinase-like (PK-like)"/>
    <property type="match status" value="1"/>
</dbReference>
<evidence type="ECO:0000256" key="4">
    <source>
        <dbReference type="RuleBase" id="RU000304"/>
    </source>
</evidence>
<dbReference type="Gene3D" id="3.30.200.20">
    <property type="entry name" value="Phosphorylase Kinase, domain 1"/>
    <property type="match status" value="1"/>
</dbReference>
<keyword evidence="4" id="KW-0808">Transferase</keyword>
<keyword evidence="7" id="KW-1185">Reference proteome</keyword>
<comment type="similarity">
    <text evidence="4">Belongs to the protein kinase superfamily.</text>
</comment>
<proteinExistence type="inferred from homology"/>
<keyword evidence="1 3" id="KW-0547">Nucleotide-binding</keyword>
<dbReference type="InterPro" id="IPR000719">
    <property type="entry name" value="Prot_kinase_dom"/>
</dbReference>
<dbReference type="CDD" id="cd05117">
    <property type="entry name" value="STKc_CAMK"/>
    <property type="match status" value="1"/>
</dbReference>
<dbReference type="Proteomes" id="UP001165063">
    <property type="component" value="Unassembled WGS sequence"/>
</dbReference>
<reference evidence="6" key="1">
    <citation type="submission" date="2023-04" db="EMBL/GenBank/DDBJ databases">
        <title>Ambrosiozyma monospora NBRC 1965.</title>
        <authorList>
            <person name="Ichikawa N."/>
            <person name="Sato H."/>
            <person name="Tonouchi N."/>
        </authorList>
    </citation>
    <scope>NUCLEOTIDE SEQUENCE</scope>
    <source>
        <strain evidence="6">NBRC 1965</strain>
    </source>
</reference>
<dbReference type="AlphaFoldDB" id="A0A9W6Z2T9"/>
<accession>A0A9W6Z2T9</accession>
<evidence type="ECO:0000313" key="6">
    <source>
        <dbReference type="EMBL" id="GMG40698.1"/>
    </source>
</evidence>
<name>A0A9W6Z2T9_AMBMO</name>
<keyword evidence="4" id="KW-0723">Serine/threonine-protein kinase</keyword>
<dbReference type="OrthoDB" id="40902at2759"/>
<dbReference type="Gene3D" id="1.10.510.10">
    <property type="entry name" value="Transferase(Phosphotransferase) domain 1"/>
    <property type="match status" value="1"/>
</dbReference>
<evidence type="ECO:0000256" key="3">
    <source>
        <dbReference type="PROSITE-ProRule" id="PRU10141"/>
    </source>
</evidence>